<dbReference type="EMBL" id="WRXN01000004">
    <property type="protein sequence ID" value="MVT08821.1"/>
    <property type="molecule type" value="Genomic_DNA"/>
</dbReference>
<organism evidence="4 5">
    <name type="scientific">Chitinophaga tropicalis</name>
    <dbReference type="NCBI Taxonomy" id="2683588"/>
    <lineage>
        <taxon>Bacteria</taxon>
        <taxon>Pseudomonadati</taxon>
        <taxon>Bacteroidota</taxon>
        <taxon>Chitinophagia</taxon>
        <taxon>Chitinophagales</taxon>
        <taxon>Chitinophagaceae</taxon>
        <taxon>Chitinophaga</taxon>
    </lineage>
</organism>
<feature type="domain" description="Multidrug resistance protein MdtA-like barrel-sandwich hybrid" evidence="2">
    <location>
        <begin position="68"/>
        <end position="188"/>
    </location>
</feature>
<dbReference type="Pfam" id="PF25954">
    <property type="entry name" value="Beta-barrel_RND_2"/>
    <property type="match status" value="1"/>
</dbReference>
<dbReference type="InterPro" id="IPR058792">
    <property type="entry name" value="Beta-barrel_RND_2"/>
</dbReference>
<dbReference type="Gene3D" id="1.10.287.470">
    <property type="entry name" value="Helix hairpin bin"/>
    <property type="match status" value="1"/>
</dbReference>
<dbReference type="Pfam" id="PF25917">
    <property type="entry name" value="BSH_RND"/>
    <property type="match status" value="1"/>
</dbReference>
<dbReference type="Gene3D" id="2.40.50.100">
    <property type="match status" value="1"/>
</dbReference>
<protein>
    <submittedName>
        <fullName evidence="4">Efflux RND transporter periplasmic adaptor subunit</fullName>
    </submittedName>
</protein>
<gene>
    <name evidence="4" type="ORF">GO493_11160</name>
</gene>
<evidence type="ECO:0000313" key="5">
    <source>
        <dbReference type="Proteomes" id="UP000461730"/>
    </source>
</evidence>
<proteinExistence type="inferred from homology"/>
<evidence type="ECO:0000259" key="3">
    <source>
        <dbReference type="Pfam" id="PF25954"/>
    </source>
</evidence>
<dbReference type="InterPro" id="IPR006143">
    <property type="entry name" value="RND_pump_MFP"/>
</dbReference>
<dbReference type="Gene3D" id="2.40.30.170">
    <property type="match status" value="1"/>
</dbReference>
<dbReference type="GO" id="GO:1990281">
    <property type="term" value="C:efflux pump complex"/>
    <property type="evidence" value="ECO:0007669"/>
    <property type="project" value="TreeGrafter"/>
</dbReference>
<reference evidence="4 5" key="1">
    <citation type="submission" date="2019-12" db="EMBL/GenBank/DDBJ databases">
        <title>Chitinophaga sp. strain ysch24 (GDMCC 1.1355), whole genome shotgun sequence.</title>
        <authorList>
            <person name="Zhang X."/>
        </authorList>
    </citation>
    <scope>NUCLEOTIDE SEQUENCE [LARGE SCALE GENOMIC DNA]</scope>
    <source>
        <strain evidence="5">ysch24</strain>
    </source>
</reference>
<sequence>MITKPIGMLSAALMILVFPGCGNGNKELTLNEESVKVGTMRLRTRNSSEVLSYSGSIVADNNVGLNFPVSGQVAAVYVQEGQHVVAGQMLAEIEPTEYRNNLMLSEASFEQAKDNFNRLELLHKSASLPERDYITAKVAQAQAEINRNLALKHLNDTRLFAPFSGIISSKQIDKGATAGPGITAFSIIKTDQVYAEASVPEGDISKIGTGDSVEVKIPALGRSVSGKIAVINPQADNASKTFVVKVRLANADGKMLPGMISTIDMVTTGMVQILSVPIQSIIRDANDIPYVYVVDTANHAIRKRVRTGGLLSNEVILIDGVRENDNVVIEGQNKLRDGQLVTPIIP</sequence>
<accession>A0A7K1U397</accession>
<comment type="caution">
    <text evidence="4">The sequence shown here is derived from an EMBL/GenBank/DDBJ whole genome shotgun (WGS) entry which is preliminary data.</text>
</comment>
<dbReference type="Proteomes" id="UP000461730">
    <property type="component" value="Unassembled WGS sequence"/>
</dbReference>
<feature type="domain" description="CusB-like beta-barrel" evidence="3">
    <location>
        <begin position="193"/>
        <end position="266"/>
    </location>
</feature>
<evidence type="ECO:0000313" key="4">
    <source>
        <dbReference type="EMBL" id="MVT08821.1"/>
    </source>
</evidence>
<keyword evidence="5" id="KW-1185">Reference proteome</keyword>
<dbReference type="RefSeq" id="WP_157306243.1">
    <property type="nucleotide sequence ID" value="NZ_WRXN01000004.1"/>
</dbReference>
<dbReference type="AlphaFoldDB" id="A0A7K1U397"/>
<evidence type="ECO:0000259" key="2">
    <source>
        <dbReference type="Pfam" id="PF25917"/>
    </source>
</evidence>
<dbReference type="NCBIfam" id="TIGR01730">
    <property type="entry name" value="RND_mfp"/>
    <property type="match status" value="1"/>
</dbReference>
<dbReference type="InterPro" id="IPR058625">
    <property type="entry name" value="MdtA-like_BSH"/>
</dbReference>
<dbReference type="SUPFAM" id="SSF111369">
    <property type="entry name" value="HlyD-like secretion proteins"/>
    <property type="match status" value="1"/>
</dbReference>
<evidence type="ECO:0000256" key="1">
    <source>
        <dbReference type="ARBA" id="ARBA00009477"/>
    </source>
</evidence>
<comment type="similarity">
    <text evidence="1">Belongs to the membrane fusion protein (MFP) (TC 8.A.1) family.</text>
</comment>
<dbReference type="PANTHER" id="PTHR30469">
    <property type="entry name" value="MULTIDRUG RESISTANCE PROTEIN MDTA"/>
    <property type="match status" value="1"/>
</dbReference>
<dbReference type="GO" id="GO:0015562">
    <property type="term" value="F:efflux transmembrane transporter activity"/>
    <property type="evidence" value="ECO:0007669"/>
    <property type="project" value="TreeGrafter"/>
</dbReference>
<dbReference type="Gene3D" id="2.40.420.20">
    <property type="match status" value="1"/>
</dbReference>
<name>A0A7K1U397_9BACT</name>